<dbReference type="Proteomes" id="UP001174909">
    <property type="component" value="Unassembled WGS sequence"/>
</dbReference>
<comment type="caution">
    <text evidence="2">The sequence shown here is derived from an EMBL/GenBank/DDBJ whole genome shotgun (WGS) entry which is preliminary data.</text>
</comment>
<feature type="chain" id="PRO_5041421977" description="Tripartite tricarboxylate transporter substrate binding protein" evidence="1">
    <location>
        <begin position="17"/>
        <end position="335"/>
    </location>
</feature>
<protein>
    <recommendedName>
        <fullName evidence="4">Tripartite tricarboxylate transporter substrate binding protein</fullName>
    </recommendedName>
</protein>
<sequence length="335" mass="36094">MLSALVLVLVPALSMGADDFFKGKTIRFVVGFSPGGGFDTYTRLIARHFGKHVPGNPRTVVQNRTGAGSMIAANYIYAKAKPDGLTIGNWIGPLVLQHVLGKKGIRFDGRKFNWLGVPSTDDNTCALTKASGINNVKDWLNSKRPIKIGATGPGSTTDDVPKLIKASTDLPIQIIEGYGGTALIRLAAEKGEIDGGCWAWQSIKPTWSQGIESGNVKPILQVGPDKHPDLQDVGVAFDLVKDDTGKKLLGVAADVYRALSRPYSLPPGTPADRVKTLQKAFMDTLKDPELVANAKKSKVELNPYDGNWVAKKMKGLYDMDAATVSLLQETLLPKK</sequence>
<dbReference type="Gene3D" id="3.40.190.10">
    <property type="entry name" value="Periplasmic binding protein-like II"/>
    <property type="match status" value="1"/>
</dbReference>
<dbReference type="Gene3D" id="3.40.190.150">
    <property type="entry name" value="Bordetella uptake gene, domain 1"/>
    <property type="match status" value="1"/>
</dbReference>
<dbReference type="PANTHER" id="PTHR42928">
    <property type="entry name" value="TRICARBOXYLATE-BINDING PROTEIN"/>
    <property type="match status" value="1"/>
</dbReference>
<evidence type="ECO:0000256" key="1">
    <source>
        <dbReference type="SAM" id="SignalP"/>
    </source>
</evidence>
<dbReference type="InterPro" id="IPR005064">
    <property type="entry name" value="BUG"/>
</dbReference>
<dbReference type="PANTHER" id="PTHR42928:SF5">
    <property type="entry name" value="BLR1237 PROTEIN"/>
    <property type="match status" value="1"/>
</dbReference>
<proteinExistence type="predicted"/>
<feature type="signal peptide" evidence="1">
    <location>
        <begin position="1"/>
        <end position="16"/>
    </location>
</feature>
<dbReference type="EMBL" id="CASHTH010000663">
    <property type="protein sequence ID" value="CAI8006158.1"/>
    <property type="molecule type" value="Genomic_DNA"/>
</dbReference>
<evidence type="ECO:0008006" key="4">
    <source>
        <dbReference type="Google" id="ProtNLM"/>
    </source>
</evidence>
<dbReference type="AlphaFoldDB" id="A0AA35W2Y4"/>
<keyword evidence="3" id="KW-1185">Reference proteome</keyword>
<reference evidence="2" key="1">
    <citation type="submission" date="2023-03" db="EMBL/GenBank/DDBJ databases">
        <authorList>
            <person name="Steffen K."/>
            <person name="Cardenas P."/>
        </authorList>
    </citation>
    <scope>NUCLEOTIDE SEQUENCE</scope>
</reference>
<organism evidence="2 3">
    <name type="scientific">Geodia barretti</name>
    <name type="common">Barrett's horny sponge</name>
    <dbReference type="NCBI Taxonomy" id="519541"/>
    <lineage>
        <taxon>Eukaryota</taxon>
        <taxon>Metazoa</taxon>
        <taxon>Porifera</taxon>
        <taxon>Demospongiae</taxon>
        <taxon>Heteroscleromorpha</taxon>
        <taxon>Tetractinellida</taxon>
        <taxon>Astrophorina</taxon>
        <taxon>Geodiidae</taxon>
        <taxon>Geodia</taxon>
    </lineage>
</organism>
<dbReference type="InterPro" id="IPR042100">
    <property type="entry name" value="Bug_dom1"/>
</dbReference>
<evidence type="ECO:0000313" key="3">
    <source>
        <dbReference type="Proteomes" id="UP001174909"/>
    </source>
</evidence>
<name>A0AA35W2Y4_GEOBA</name>
<evidence type="ECO:0000313" key="2">
    <source>
        <dbReference type="EMBL" id="CAI8006158.1"/>
    </source>
</evidence>
<accession>A0AA35W2Y4</accession>
<keyword evidence="1" id="KW-0732">Signal</keyword>
<gene>
    <name evidence="2" type="ORF">GBAR_LOCUS4579</name>
</gene>